<dbReference type="RefSeq" id="WP_170053035.1">
    <property type="nucleotide sequence ID" value="NZ_JABBKX010000002.1"/>
</dbReference>
<dbReference type="SUPFAM" id="SSF53850">
    <property type="entry name" value="Periplasmic binding protein-like II"/>
    <property type="match status" value="1"/>
</dbReference>
<sequence length="224" mass="22623">MPRLMSTLALAGLLREAAPALDAALGGRVQVDLAPTRTLEARIRAGERADAAILTAEAIAALSAENILDGLTARPLAHSRVGLAVKSGAPHPDISTVDALRRLLLDVPTLCYSRAGASGIFFAGLIERLGIAAEVNAKAIVIPQGFTAEKLVSGEAAIAFQQISELMEVPGIEVVGPLPDGAQTVAVFSGAVFAGAADGPALLDAVARLCAPAALVAKGLDAPG</sequence>
<comment type="caution">
    <text evidence="1">The sequence shown here is derived from an EMBL/GenBank/DDBJ whole genome shotgun (WGS) entry which is preliminary data.</text>
</comment>
<protein>
    <submittedName>
        <fullName evidence="1">ABC transporter substrate-binding protein</fullName>
    </submittedName>
</protein>
<dbReference type="EMBL" id="JABBKX010000002">
    <property type="protein sequence ID" value="NMJ40765.1"/>
    <property type="molecule type" value="Genomic_DNA"/>
</dbReference>
<accession>A0A848EBV9</accession>
<dbReference type="Gene3D" id="3.40.190.10">
    <property type="entry name" value="Periplasmic binding protein-like II"/>
    <property type="match status" value="2"/>
</dbReference>
<evidence type="ECO:0000313" key="2">
    <source>
        <dbReference type="Proteomes" id="UP000548582"/>
    </source>
</evidence>
<dbReference type="Proteomes" id="UP000548582">
    <property type="component" value="Unassembled WGS sequence"/>
</dbReference>
<name>A0A848EBV9_9PROT</name>
<keyword evidence="2" id="KW-1185">Reference proteome</keyword>
<organism evidence="1 2">
    <name type="scientific">Neoroseomonas marina</name>
    <dbReference type="NCBI Taxonomy" id="1232220"/>
    <lineage>
        <taxon>Bacteria</taxon>
        <taxon>Pseudomonadati</taxon>
        <taxon>Pseudomonadota</taxon>
        <taxon>Alphaproteobacteria</taxon>
        <taxon>Acetobacterales</taxon>
        <taxon>Acetobacteraceae</taxon>
        <taxon>Neoroseomonas</taxon>
    </lineage>
</organism>
<proteinExistence type="predicted"/>
<dbReference type="Pfam" id="PF13531">
    <property type="entry name" value="SBP_bac_11"/>
    <property type="match status" value="1"/>
</dbReference>
<reference evidence="1 2" key="1">
    <citation type="submission" date="2020-03" db="EMBL/GenBank/DDBJ databases">
        <authorList>
            <person name="Sun Q."/>
        </authorList>
    </citation>
    <scope>NUCLEOTIDE SEQUENCE [LARGE SCALE GENOMIC DNA]</scope>
    <source>
        <strain evidence="1 2">JC162</strain>
    </source>
</reference>
<dbReference type="AlphaFoldDB" id="A0A848EBV9"/>
<gene>
    <name evidence="1" type="ORF">GWK16_05900</name>
</gene>
<evidence type="ECO:0000313" key="1">
    <source>
        <dbReference type="EMBL" id="NMJ40765.1"/>
    </source>
</evidence>